<protein>
    <submittedName>
        <fullName evidence="1">Uncharacterized protein</fullName>
    </submittedName>
</protein>
<accession>A0A8S5P5B7</accession>
<proteinExistence type="predicted"/>
<organism evidence="1">
    <name type="scientific">Herelleviridae sp. cttEB8</name>
    <dbReference type="NCBI Taxonomy" id="2825832"/>
    <lineage>
        <taxon>Viruses</taxon>
        <taxon>Duplodnaviria</taxon>
        <taxon>Heunggongvirae</taxon>
        <taxon>Uroviricota</taxon>
        <taxon>Caudoviricetes</taxon>
        <taxon>Herelleviridae</taxon>
    </lineage>
</organism>
<evidence type="ECO:0000313" key="1">
    <source>
        <dbReference type="EMBL" id="DAE02262.1"/>
    </source>
</evidence>
<reference evidence="1" key="1">
    <citation type="journal article" date="2021" name="Proc. Natl. Acad. Sci. U.S.A.">
        <title>A Catalog of Tens of Thousands of Viruses from Human Metagenomes Reveals Hidden Associations with Chronic Diseases.</title>
        <authorList>
            <person name="Tisza M.J."/>
            <person name="Buck C.B."/>
        </authorList>
    </citation>
    <scope>NUCLEOTIDE SEQUENCE</scope>
    <source>
        <strain evidence="1">CttEB8</strain>
    </source>
</reference>
<dbReference type="EMBL" id="BK015344">
    <property type="protein sequence ID" value="DAE02262.1"/>
    <property type="molecule type" value="Genomic_DNA"/>
</dbReference>
<name>A0A8S5P5B7_9CAUD</name>
<sequence>MTKKLTMKRIREIIREEEYSPTKILLSLEKDKEYIYLRPRWMYRNAIAEELEAAGIKFEKIVDNGLVYRIESLIDVEVDEIY</sequence>